<name>A0A199W310_ANACO</name>
<feature type="compositionally biased region" description="Polar residues" evidence="7">
    <location>
        <begin position="259"/>
        <end position="268"/>
    </location>
</feature>
<feature type="compositionally biased region" description="Polar residues" evidence="7">
    <location>
        <begin position="8"/>
        <end position="21"/>
    </location>
</feature>
<evidence type="ECO:0000256" key="6">
    <source>
        <dbReference type="PROSITE-ProRule" id="PRU00176"/>
    </source>
</evidence>
<dbReference type="EMBL" id="LSRQ01000332">
    <property type="protein sequence ID" value="OAY83588.1"/>
    <property type="molecule type" value="Genomic_DNA"/>
</dbReference>
<dbReference type="FunFam" id="3.30.70.330:FF:000410">
    <property type="entry name" value="ASF/SF2-like pre-mRNA splicing factor SRP31"/>
    <property type="match status" value="1"/>
</dbReference>
<dbReference type="STRING" id="4615.A0A199W310"/>
<dbReference type="SMART" id="SM00360">
    <property type="entry name" value="RRM"/>
    <property type="match status" value="1"/>
</dbReference>
<keyword evidence="4 6" id="KW-0694">RNA-binding</keyword>
<feature type="region of interest" description="Disordered" evidence="7">
    <location>
        <begin position="189"/>
        <end position="268"/>
    </location>
</feature>
<dbReference type="GO" id="GO:0003729">
    <property type="term" value="F:mRNA binding"/>
    <property type="evidence" value="ECO:0007669"/>
    <property type="project" value="TreeGrafter"/>
</dbReference>
<keyword evidence="2" id="KW-0507">mRNA processing</keyword>
<organism evidence="9 10">
    <name type="scientific">Ananas comosus</name>
    <name type="common">Pineapple</name>
    <name type="synonym">Ananas ananas</name>
    <dbReference type="NCBI Taxonomy" id="4615"/>
    <lineage>
        <taxon>Eukaryota</taxon>
        <taxon>Viridiplantae</taxon>
        <taxon>Streptophyta</taxon>
        <taxon>Embryophyta</taxon>
        <taxon>Tracheophyta</taxon>
        <taxon>Spermatophyta</taxon>
        <taxon>Magnoliopsida</taxon>
        <taxon>Liliopsida</taxon>
        <taxon>Poales</taxon>
        <taxon>Bromeliaceae</taxon>
        <taxon>Bromelioideae</taxon>
        <taxon>Ananas</taxon>
    </lineage>
</organism>
<feature type="region of interest" description="Disordered" evidence="7">
    <location>
        <begin position="117"/>
        <end position="141"/>
    </location>
</feature>
<reference evidence="9 10" key="1">
    <citation type="journal article" date="2016" name="DNA Res.">
        <title>The draft genome of MD-2 pineapple using hybrid error correction of long reads.</title>
        <authorList>
            <person name="Redwan R.M."/>
            <person name="Saidin A."/>
            <person name="Kumar S.V."/>
        </authorList>
    </citation>
    <scope>NUCLEOTIDE SEQUENCE [LARGE SCALE GENOMIC DNA]</scope>
    <source>
        <strain evidence="10">cv. MD2</strain>
        <tissue evidence="9">Leaf</tissue>
    </source>
</reference>
<evidence type="ECO:0000313" key="9">
    <source>
        <dbReference type="EMBL" id="OAY83588.1"/>
    </source>
</evidence>
<protein>
    <submittedName>
        <fullName evidence="9">Serine/arginine-rich-splicing factor SR34</fullName>
    </submittedName>
</protein>
<dbReference type="GO" id="GO:0006397">
    <property type="term" value="P:mRNA processing"/>
    <property type="evidence" value="ECO:0007669"/>
    <property type="project" value="UniProtKB-KW"/>
</dbReference>
<evidence type="ECO:0000259" key="8">
    <source>
        <dbReference type="PROSITE" id="PS50102"/>
    </source>
</evidence>
<dbReference type="InterPro" id="IPR035979">
    <property type="entry name" value="RBD_domain_sf"/>
</dbReference>
<feature type="domain" description="RRM" evidence="8">
    <location>
        <begin position="43"/>
        <end position="118"/>
    </location>
</feature>
<keyword evidence="3" id="KW-0677">Repeat</keyword>
<proteinExistence type="predicted"/>
<dbReference type="Pfam" id="PF00076">
    <property type="entry name" value="RRM_1"/>
    <property type="match status" value="1"/>
</dbReference>
<accession>A0A199W310</accession>
<dbReference type="Gene3D" id="3.30.70.330">
    <property type="match status" value="1"/>
</dbReference>
<evidence type="ECO:0000256" key="1">
    <source>
        <dbReference type="ARBA" id="ARBA00004123"/>
    </source>
</evidence>
<feature type="region of interest" description="Disordered" evidence="7">
    <location>
        <begin position="1"/>
        <end position="41"/>
    </location>
</feature>
<evidence type="ECO:0000313" key="10">
    <source>
        <dbReference type="Proteomes" id="UP000092600"/>
    </source>
</evidence>
<dbReference type="PANTHER" id="PTHR23003:SF62">
    <property type="entry name" value="SERINE_ARGININE (SR)-TYPE SHUTTLING MRNA BINDING PROTEIN NPL3"/>
    <property type="match status" value="1"/>
</dbReference>
<comment type="subcellular location">
    <subcellularLocation>
        <location evidence="1">Nucleus</location>
    </subcellularLocation>
</comment>
<dbReference type="InterPro" id="IPR012677">
    <property type="entry name" value="Nucleotide-bd_a/b_plait_sf"/>
</dbReference>
<keyword evidence="5" id="KW-0539">Nucleus</keyword>
<dbReference type="GO" id="GO:0005634">
    <property type="term" value="C:nucleus"/>
    <property type="evidence" value="ECO:0007669"/>
    <property type="project" value="UniProtKB-SubCell"/>
</dbReference>
<gene>
    <name evidence="9" type="ORF">ACMD2_04754</name>
</gene>
<dbReference type="InterPro" id="IPR000504">
    <property type="entry name" value="RRM_dom"/>
</dbReference>
<dbReference type="GO" id="GO:0005737">
    <property type="term" value="C:cytoplasm"/>
    <property type="evidence" value="ECO:0007669"/>
    <property type="project" value="TreeGrafter"/>
</dbReference>
<dbReference type="PANTHER" id="PTHR23003">
    <property type="entry name" value="RNA RECOGNITION MOTIF RRM DOMAIN CONTAINING PROTEIN"/>
    <property type="match status" value="1"/>
</dbReference>
<dbReference type="AlphaFoldDB" id="A0A199W310"/>
<dbReference type="PROSITE" id="PS50102">
    <property type="entry name" value="RRM"/>
    <property type="match status" value="1"/>
</dbReference>
<comment type="caution">
    <text evidence="9">The sequence shown here is derived from an EMBL/GenBank/DDBJ whole genome shotgun (WGS) entry which is preliminary data.</text>
</comment>
<feature type="compositionally biased region" description="Basic residues" evidence="7">
    <location>
        <begin position="192"/>
        <end position="235"/>
    </location>
</feature>
<sequence length="268" mass="30103">MQRDSDPTFESDSLARPSSKSGLDGFGLNPTQLTENMSRRSSRTLYVGNLPGDIREREVEDLFYKYGPIVGIDLKIPPRPPGYAFVEFEDPRDAEDAIRGRDGYNFDGHRLRVELAHGGRSQSSSFDRGSGHGGGGRRGSISRRSEYRVLVTGLPSSASWQDLKIRKLDDSEFRNAFSRSYIRVKEYDAKRSLSRSRSRSYSRSPSPKRSRSYSKSRSKSPKAKPSRRSLSRSRSRSVSSRSRSGSKGHPLSRSRSRSQQPNGSVESE</sequence>
<dbReference type="Proteomes" id="UP000092600">
    <property type="component" value="Unassembled WGS sequence"/>
</dbReference>
<dbReference type="InterPro" id="IPR050374">
    <property type="entry name" value="RRT5_SRSF_SR"/>
</dbReference>
<dbReference type="SUPFAM" id="SSF54928">
    <property type="entry name" value="RNA-binding domain, RBD"/>
    <property type="match status" value="1"/>
</dbReference>
<evidence type="ECO:0000256" key="5">
    <source>
        <dbReference type="ARBA" id="ARBA00023242"/>
    </source>
</evidence>
<evidence type="ECO:0000256" key="4">
    <source>
        <dbReference type="ARBA" id="ARBA00022884"/>
    </source>
</evidence>
<evidence type="ECO:0000256" key="7">
    <source>
        <dbReference type="SAM" id="MobiDB-lite"/>
    </source>
</evidence>
<evidence type="ECO:0000256" key="2">
    <source>
        <dbReference type="ARBA" id="ARBA00022664"/>
    </source>
</evidence>
<dbReference type="CDD" id="cd12599">
    <property type="entry name" value="RRM1_SF2_plant_like"/>
    <property type="match status" value="1"/>
</dbReference>
<evidence type="ECO:0000256" key="3">
    <source>
        <dbReference type="ARBA" id="ARBA00022737"/>
    </source>
</evidence>
<feature type="compositionally biased region" description="Basic residues" evidence="7">
    <location>
        <begin position="244"/>
        <end position="256"/>
    </location>
</feature>